<protein>
    <submittedName>
        <fullName evidence="1">Uncharacterized protein</fullName>
    </submittedName>
</protein>
<reference evidence="1 2" key="1">
    <citation type="journal article" date="2014" name="Int. J. Syst. Evol. Microbiol.">
        <title>Methanobacterium paludis sp. nov. and a novel strain of Methanobacterium lacus isolated from northern peatlands.</title>
        <authorList>
            <person name="Cadillo-Quiroz H."/>
            <person name="Brauer S.L."/>
            <person name="Goodson N."/>
            <person name="Yavitt J.B."/>
            <person name="Zinder S.H."/>
        </authorList>
    </citation>
    <scope>NUCLEOTIDE SEQUENCE [LARGE SCALE GENOMIC DNA]</scope>
    <source>
        <strain evidence="2">DSM 25820 / JCM 18151 / SWAN1</strain>
    </source>
</reference>
<evidence type="ECO:0000313" key="2">
    <source>
        <dbReference type="Proteomes" id="UP000009231"/>
    </source>
</evidence>
<evidence type="ECO:0000313" key="1">
    <source>
        <dbReference type="EMBL" id="AEG18265.1"/>
    </source>
</evidence>
<sequence length="41" mass="4979">MRLSVIEMGEDEQVFYNLGVFEKHEDLIVFPYMEFANFMMK</sequence>
<accession>F6D5T3</accession>
<dbReference type="Proteomes" id="UP000009231">
    <property type="component" value="Chromosome"/>
</dbReference>
<organism evidence="1 2">
    <name type="scientific">Methanobacterium paludis (strain DSM 25820 / JCM 18151 / SWAN1)</name>
    <dbReference type="NCBI Taxonomy" id="868131"/>
    <lineage>
        <taxon>Archaea</taxon>
        <taxon>Methanobacteriati</taxon>
        <taxon>Methanobacteriota</taxon>
        <taxon>Methanomada group</taxon>
        <taxon>Methanobacteria</taxon>
        <taxon>Methanobacteriales</taxon>
        <taxon>Methanobacteriaceae</taxon>
        <taxon>Methanobacterium</taxon>
    </lineage>
</organism>
<dbReference type="AlphaFoldDB" id="F6D5T3"/>
<dbReference type="HOGENOM" id="CLU_3263854_0_0_2"/>
<keyword evidence="2" id="KW-1185">Reference proteome</keyword>
<proteinExistence type="predicted"/>
<dbReference type="GeneID" id="76259499"/>
<name>F6D5T3_METPW</name>
<dbReference type="KEGG" id="mew:MSWAN_1248"/>
<gene>
    <name evidence="1" type="ordered locus">MSWAN_1248</name>
</gene>
<dbReference type="EMBL" id="CP002772">
    <property type="protein sequence ID" value="AEG18265.1"/>
    <property type="molecule type" value="Genomic_DNA"/>
</dbReference>
<dbReference type="RefSeq" id="WP_013825766.1">
    <property type="nucleotide sequence ID" value="NC_015574.1"/>
</dbReference>